<dbReference type="InterPro" id="IPR009836">
    <property type="entry name" value="GRDP-like"/>
</dbReference>
<comment type="caution">
    <text evidence="2">The sequence shown here is derived from an EMBL/GenBank/DDBJ whole genome shotgun (WGS) entry which is preliminary data.</text>
</comment>
<dbReference type="EMBL" id="CAJNOL010003469">
    <property type="protein sequence ID" value="CAF1563805.1"/>
    <property type="molecule type" value="Genomic_DNA"/>
</dbReference>
<feature type="domain" description="F-box" evidence="1">
    <location>
        <begin position="67"/>
        <end position="113"/>
    </location>
</feature>
<evidence type="ECO:0000313" key="4">
    <source>
        <dbReference type="Proteomes" id="UP000663854"/>
    </source>
</evidence>
<dbReference type="InterPro" id="IPR036047">
    <property type="entry name" value="F-box-like_dom_sf"/>
</dbReference>
<dbReference type="Gene3D" id="1.20.1280.50">
    <property type="match status" value="1"/>
</dbReference>
<protein>
    <recommendedName>
        <fullName evidence="1">F-box domain-containing protein</fullName>
    </recommendedName>
</protein>
<organism evidence="2 4">
    <name type="scientific">Rotaria sordida</name>
    <dbReference type="NCBI Taxonomy" id="392033"/>
    <lineage>
        <taxon>Eukaryota</taxon>
        <taxon>Metazoa</taxon>
        <taxon>Spiralia</taxon>
        <taxon>Gnathifera</taxon>
        <taxon>Rotifera</taxon>
        <taxon>Eurotatoria</taxon>
        <taxon>Bdelloidea</taxon>
        <taxon>Philodinida</taxon>
        <taxon>Philodinidae</taxon>
        <taxon>Rotaria</taxon>
    </lineage>
</organism>
<reference evidence="2" key="1">
    <citation type="submission" date="2021-02" db="EMBL/GenBank/DDBJ databases">
        <authorList>
            <person name="Nowell W R."/>
        </authorList>
    </citation>
    <scope>NUCLEOTIDE SEQUENCE</scope>
</reference>
<dbReference type="SMART" id="SM00256">
    <property type="entry name" value="FBOX"/>
    <property type="match status" value="1"/>
</dbReference>
<dbReference type="PROSITE" id="PS50181">
    <property type="entry name" value="FBOX"/>
    <property type="match status" value="1"/>
</dbReference>
<evidence type="ECO:0000313" key="5">
    <source>
        <dbReference type="Proteomes" id="UP000663870"/>
    </source>
</evidence>
<sequence>MKSLLSLLCSCERTNFKQTDKLNKNSNNEEDKLETRDFIENEIQDFPPKITWKHLWTFDETQNALLKSPFINMPTEMILKIFELLSVHDLENVSLVCRYFKMIVDHDIIWKTKCNISKKLNSKSYKQIYIDWTFKKYLRNQELGILEKQYRKMNIGCGLKYSFSRYPVQSKNNESFLPILGFNQHPNSSSNMTIQLSVNINKTAHVLILLLEKASKFHNKWCKSVILQQMIRRYYRFMQLKVLYPTKFLIPTIDIEIVWQTHLIRPLIYQNDCLRLFHQIIDHTLLLNYTQLSFKEQAFFDTCHLYEKHFHEQYCTLPLNKISSSNYIDEFQYLIPIYSYWDETHFKFSLYPINDYENPFSFTEADLILDANWINSCKISMNHIYFKIYMDLWNIDPLKPINLNSSTMKRLKKSYERFLYIAAKYPPTKQYDFIHPTYAVDIIWHCHMQEPLKYANDCNHLVGYLIDHYPWPSIDKYQIKQSCQNLNRHWKEEFQTDISVDHIELD</sequence>
<dbReference type="EMBL" id="CAJNOH010002317">
    <property type="protein sequence ID" value="CAF1286503.1"/>
    <property type="molecule type" value="Genomic_DNA"/>
</dbReference>
<keyword evidence="5" id="KW-1185">Reference proteome</keyword>
<dbReference type="AlphaFoldDB" id="A0A815CFG1"/>
<dbReference type="Proteomes" id="UP000663870">
    <property type="component" value="Unassembled WGS sequence"/>
</dbReference>
<evidence type="ECO:0000313" key="2">
    <source>
        <dbReference type="EMBL" id="CAF1286503.1"/>
    </source>
</evidence>
<dbReference type="Pfam" id="PF07173">
    <property type="entry name" value="GRDP-like"/>
    <property type="match status" value="2"/>
</dbReference>
<evidence type="ECO:0000313" key="3">
    <source>
        <dbReference type="EMBL" id="CAF1563805.1"/>
    </source>
</evidence>
<dbReference type="SUPFAM" id="SSF81383">
    <property type="entry name" value="F-box domain"/>
    <property type="match status" value="1"/>
</dbReference>
<dbReference type="Pfam" id="PF12937">
    <property type="entry name" value="F-box-like"/>
    <property type="match status" value="1"/>
</dbReference>
<gene>
    <name evidence="3" type="ORF">JXQ802_LOCUS44585</name>
    <name evidence="2" type="ORF">PYM288_LOCUS29162</name>
</gene>
<accession>A0A815CFG1</accession>
<dbReference type="PANTHER" id="PTHR34365:SF7">
    <property type="entry name" value="GLYCINE-RICH DOMAIN-CONTAINING PROTEIN 1"/>
    <property type="match status" value="1"/>
</dbReference>
<evidence type="ECO:0000259" key="1">
    <source>
        <dbReference type="PROSITE" id="PS50181"/>
    </source>
</evidence>
<name>A0A815CFG1_9BILA</name>
<proteinExistence type="predicted"/>
<dbReference type="PANTHER" id="PTHR34365">
    <property type="entry name" value="ENOLASE (DUF1399)"/>
    <property type="match status" value="1"/>
</dbReference>
<dbReference type="InterPro" id="IPR001810">
    <property type="entry name" value="F-box_dom"/>
</dbReference>
<dbReference type="Proteomes" id="UP000663854">
    <property type="component" value="Unassembled WGS sequence"/>
</dbReference>